<proteinExistence type="predicted"/>
<dbReference type="Gene3D" id="2.30.30.110">
    <property type="match status" value="1"/>
</dbReference>
<organism evidence="1 2">
    <name type="scientific">Rhizobium rosettiformans W3</name>
    <dbReference type="NCBI Taxonomy" id="538378"/>
    <lineage>
        <taxon>Bacteria</taxon>
        <taxon>Pseudomonadati</taxon>
        <taxon>Pseudomonadota</taxon>
        <taxon>Alphaproteobacteria</taxon>
        <taxon>Hyphomicrobiales</taxon>
        <taxon>Rhizobiaceae</taxon>
        <taxon>Rhizobium/Agrobacterium group</taxon>
        <taxon>Rhizobium</taxon>
    </lineage>
</organism>
<dbReference type="SUPFAM" id="SSF50118">
    <property type="entry name" value="Cell growth inhibitor/plasmid maintenance toxic component"/>
    <property type="match status" value="1"/>
</dbReference>
<dbReference type="EMBL" id="STGU01000006">
    <property type="protein sequence ID" value="THV35381.1"/>
    <property type="molecule type" value="Genomic_DNA"/>
</dbReference>
<name>A0A4S8PXP1_9HYPH</name>
<accession>A0A4S8PXP1</accession>
<dbReference type="GO" id="GO:0003677">
    <property type="term" value="F:DNA binding"/>
    <property type="evidence" value="ECO:0007669"/>
    <property type="project" value="InterPro"/>
</dbReference>
<protein>
    <submittedName>
        <fullName evidence="1">Type II toxin-antitoxin system PemK/MazF family toxin</fullName>
    </submittedName>
</protein>
<evidence type="ECO:0000313" key="1">
    <source>
        <dbReference type="EMBL" id="THV35381.1"/>
    </source>
</evidence>
<dbReference type="InterPro" id="IPR003477">
    <property type="entry name" value="PemK-like"/>
</dbReference>
<comment type="caution">
    <text evidence="1">The sequence shown here is derived from an EMBL/GenBank/DDBJ whole genome shotgun (WGS) entry which is preliminary data.</text>
</comment>
<dbReference type="AlphaFoldDB" id="A0A4S8PXP1"/>
<sequence length="156" mass="17241">MSGRPGTRHAAAKRSCFVRYSSRTPSSRNPPCSSRNGLVKKTKRPSVICERYDTIVVPFPFADIPILKRRPAAVISAGGFNRANDATVVAMITTAKASNWPSDVAITDLDAAGLRVPCLIRWRMATIPNDLVLRRLGELNPLDRLECERQLANILR</sequence>
<dbReference type="Proteomes" id="UP000307378">
    <property type="component" value="Unassembled WGS sequence"/>
</dbReference>
<dbReference type="Pfam" id="PF02452">
    <property type="entry name" value="PemK_toxin"/>
    <property type="match status" value="1"/>
</dbReference>
<reference evidence="1 2" key="1">
    <citation type="submission" date="2019-04" db="EMBL/GenBank/DDBJ databases">
        <title>genome sequence of strain W3.</title>
        <authorList>
            <person name="Gao J."/>
            <person name="Sun J."/>
        </authorList>
    </citation>
    <scope>NUCLEOTIDE SEQUENCE [LARGE SCALE GENOMIC DNA]</scope>
    <source>
        <strain evidence="1 2">W3</strain>
    </source>
</reference>
<dbReference type="InterPro" id="IPR011067">
    <property type="entry name" value="Plasmid_toxin/cell-grow_inhib"/>
</dbReference>
<evidence type="ECO:0000313" key="2">
    <source>
        <dbReference type="Proteomes" id="UP000307378"/>
    </source>
</evidence>
<gene>
    <name evidence="1" type="ORF">FAA86_12665</name>
</gene>